<name>A0A370L467_9HYPH</name>
<evidence type="ECO:0000313" key="4">
    <source>
        <dbReference type="Proteomes" id="UP000255207"/>
    </source>
</evidence>
<comment type="caution">
    <text evidence="3">The sequence shown here is derived from an EMBL/GenBank/DDBJ whole genome shotgun (WGS) entry which is preliminary data.</text>
</comment>
<dbReference type="EMBL" id="QQTP01000008">
    <property type="protein sequence ID" value="RDJ23680.1"/>
    <property type="molecule type" value="Genomic_DNA"/>
</dbReference>
<dbReference type="SUPFAM" id="SSF51735">
    <property type="entry name" value="NAD(P)-binding Rossmann-fold domains"/>
    <property type="match status" value="2"/>
</dbReference>
<dbReference type="CDD" id="cd05233">
    <property type="entry name" value="SDR_c"/>
    <property type="match status" value="1"/>
</dbReference>
<dbReference type="Pfam" id="PF00106">
    <property type="entry name" value="adh_short"/>
    <property type="match status" value="1"/>
</dbReference>
<dbReference type="InterPro" id="IPR002347">
    <property type="entry name" value="SDR_fam"/>
</dbReference>
<evidence type="ECO:0000256" key="1">
    <source>
        <dbReference type="ARBA" id="ARBA00006484"/>
    </source>
</evidence>
<evidence type="ECO:0000256" key="2">
    <source>
        <dbReference type="ARBA" id="ARBA00023002"/>
    </source>
</evidence>
<keyword evidence="2" id="KW-0560">Oxidoreductase</keyword>
<dbReference type="GO" id="GO:0016491">
    <property type="term" value="F:oxidoreductase activity"/>
    <property type="evidence" value="ECO:0007669"/>
    <property type="project" value="UniProtKB-KW"/>
</dbReference>
<dbReference type="Pfam" id="PF13561">
    <property type="entry name" value="adh_short_C2"/>
    <property type="match status" value="1"/>
</dbReference>
<keyword evidence="4" id="KW-1185">Reference proteome</keyword>
<dbReference type="Gene3D" id="3.40.50.720">
    <property type="entry name" value="NAD(P)-binding Rossmann-like Domain"/>
    <property type="match status" value="2"/>
</dbReference>
<accession>A0A370L467</accession>
<dbReference type="OrthoDB" id="9812986at2"/>
<gene>
    <name evidence="3" type="ORF">DWE98_16175</name>
</gene>
<dbReference type="PANTHER" id="PTHR24321:SF11">
    <property type="entry name" value="BLR0893 PROTEIN"/>
    <property type="match status" value="1"/>
</dbReference>
<dbReference type="Proteomes" id="UP000255207">
    <property type="component" value="Unassembled WGS sequence"/>
</dbReference>
<evidence type="ECO:0000313" key="3">
    <source>
        <dbReference type="EMBL" id="RDJ23680.1"/>
    </source>
</evidence>
<dbReference type="InterPro" id="IPR036291">
    <property type="entry name" value="NAD(P)-bd_dom_sf"/>
</dbReference>
<organism evidence="3 4">
    <name type="scientific">Bosea caraganae</name>
    <dbReference type="NCBI Taxonomy" id="2763117"/>
    <lineage>
        <taxon>Bacteria</taxon>
        <taxon>Pseudomonadati</taxon>
        <taxon>Pseudomonadota</taxon>
        <taxon>Alphaproteobacteria</taxon>
        <taxon>Hyphomicrobiales</taxon>
        <taxon>Boseaceae</taxon>
        <taxon>Bosea</taxon>
    </lineage>
</organism>
<dbReference type="PANTHER" id="PTHR24321">
    <property type="entry name" value="DEHYDROGENASES, SHORT CHAIN"/>
    <property type="match status" value="1"/>
</dbReference>
<sequence>MNFTIRYSLFTRDPKMPPLSQPGPNRRAFLSSVALLTASTATAAKAQDENGSARGQRFTNKVVIVTGGTSGIDLAAVKAFAAEGGRVGFCGRREELGREIERAIRGAGGDVRFLRADIRDAGEVERFVNRVAELYGGLIPAMRRMATAEEIARTVLAIASDEHPFMTGSTVMIDGGMTAQL</sequence>
<reference evidence="4" key="1">
    <citation type="submission" date="2018-07" db="EMBL/GenBank/DDBJ databases">
        <authorList>
            <person name="Safronova V.I."/>
            <person name="Chirak E.R."/>
            <person name="Sazanova A.L."/>
        </authorList>
    </citation>
    <scope>NUCLEOTIDE SEQUENCE [LARGE SCALE GENOMIC DNA]</scope>
    <source>
        <strain evidence="4">RCAM04685</strain>
    </source>
</reference>
<proteinExistence type="inferred from homology"/>
<dbReference type="AlphaFoldDB" id="A0A370L467"/>
<protein>
    <submittedName>
        <fullName evidence="3">SDR family NAD(P)-dependent oxidoreductase</fullName>
    </submittedName>
</protein>
<comment type="similarity">
    <text evidence="1">Belongs to the short-chain dehydrogenases/reductases (SDR) family.</text>
</comment>